<gene>
    <name evidence="2" type="ORF">PVAP13_6KG048535</name>
</gene>
<protein>
    <recommendedName>
        <fullName evidence="4">Secreted protein</fullName>
    </recommendedName>
</protein>
<comment type="caution">
    <text evidence="2">The sequence shown here is derived from an EMBL/GenBank/DDBJ whole genome shotgun (WGS) entry which is preliminary data.</text>
</comment>
<keyword evidence="3" id="KW-1185">Reference proteome</keyword>
<evidence type="ECO:0000313" key="2">
    <source>
        <dbReference type="EMBL" id="KAG2581839.1"/>
    </source>
</evidence>
<evidence type="ECO:0000256" key="1">
    <source>
        <dbReference type="SAM" id="SignalP"/>
    </source>
</evidence>
<feature type="chain" id="PRO_5035716316" description="Secreted protein" evidence="1">
    <location>
        <begin position="30"/>
        <end position="116"/>
    </location>
</feature>
<proteinExistence type="predicted"/>
<name>A0A8T0RAB5_PANVG</name>
<sequence length="116" mass="13227">MLELVFSWYLASSCWCLALSCARSQSVEGELYPKLMTVIRSYCAGCRLRPLLLRLPQLRRTIQYHYFHFDRSPLQEPVQAEGGSAEDAGEVTSSLLCSRSSGIFIEHDCVERYLCL</sequence>
<dbReference type="EMBL" id="CM029047">
    <property type="protein sequence ID" value="KAG2581839.1"/>
    <property type="molecule type" value="Genomic_DNA"/>
</dbReference>
<accession>A0A8T0RAB5</accession>
<evidence type="ECO:0008006" key="4">
    <source>
        <dbReference type="Google" id="ProtNLM"/>
    </source>
</evidence>
<organism evidence="2 3">
    <name type="scientific">Panicum virgatum</name>
    <name type="common">Blackwell switchgrass</name>
    <dbReference type="NCBI Taxonomy" id="38727"/>
    <lineage>
        <taxon>Eukaryota</taxon>
        <taxon>Viridiplantae</taxon>
        <taxon>Streptophyta</taxon>
        <taxon>Embryophyta</taxon>
        <taxon>Tracheophyta</taxon>
        <taxon>Spermatophyta</taxon>
        <taxon>Magnoliopsida</taxon>
        <taxon>Liliopsida</taxon>
        <taxon>Poales</taxon>
        <taxon>Poaceae</taxon>
        <taxon>PACMAD clade</taxon>
        <taxon>Panicoideae</taxon>
        <taxon>Panicodae</taxon>
        <taxon>Paniceae</taxon>
        <taxon>Panicinae</taxon>
        <taxon>Panicum</taxon>
        <taxon>Panicum sect. Hiantes</taxon>
    </lineage>
</organism>
<dbReference type="Proteomes" id="UP000823388">
    <property type="component" value="Chromosome 6K"/>
</dbReference>
<keyword evidence="1" id="KW-0732">Signal</keyword>
<feature type="signal peptide" evidence="1">
    <location>
        <begin position="1"/>
        <end position="29"/>
    </location>
</feature>
<reference evidence="2" key="1">
    <citation type="submission" date="2020-05" db="EMBL/GenBank/DDBJ databases">
        <title>WGS assembly of Panicum virgatum.</title>
        <authorList>
            <person name="Lovell J.T."/>
            <person name="Jenkins J."/>
            <person name="Shu S."/>
            <person name="Juenger T.E."/>
            <person name="Schmutz J."/>
        </authorList>
    </citation>
    <scope>NUCLEOTIDE SEQUENCE</scope>
    <source>
        <strain evidence="2">AP13</strain>
    </source>
</reference>
<evidence type="ECO:0000313" key="3">
    <source>
        <dbReference type="Proteomes" id="UP000823388"/>
    </source>
</evidence>
<dbReference type="AlphaFoldDB" id="A0A8T0RAB5"/>